<dbReference type="SUPFAM" id="SSF55144">
    <property type="entry name" value="LigT-like"/>
    <property type="match status" value="1"/>
</dbReference>
<gene>
    <name evidence="4" type="ORF">HNR23_003844</name>
</gene>
<evidence type="ECO:0000313" key="5">
    <source>
        <dbReference type="Proteomes" id="UP000546642"/>
    </source>
</evidence>
<sequence>MRLFLAIDPPDALLERVARAAAAVRTDGDGLRWSRPEDWHLTLVFLGEVDDEHRADLEKRIAAEVGRHEPLSLAVRGAGTFPGNDTRARVLWAGFEGDVGALGRLAADLRRAARKSGIPVERRPYVPHLTLARSRTPADFSRHRSSLRSMTTPFWTAEEVHLVHSVLGGSPRYRTVATWPLG</sequence>
<name>A0A7W9YKC7_9ACTN</name>
<evidence type="ECO:0000259" key="3">
    <source>
        <dbReference type="Pfam" id="PF02834"/>
    </source>
</evidence>
<dbReference type="GO" id="GO:0004113">
    <property type="term" value="F:2',3'-cyclic-nucleotide 3'-phosphodiesterase activity"/>
    <property type="evidence" value="ECO:0007669"/>
    <property type="project" value="InterPro"/>
</dbReference>
<accession>A0A7W9YKC7</accession>
<organism evidence="4 5">
    <name type="scientific">Nocardiopsis mwathae</name>
    <dbReference type="NCBI Taxonomy" id="1472723"/>
    <lineage>
        <taxon>Bacteria</taxon>
        <taxon>Bacillati</taxon>
        <taxon>Actinomycetota</taxon>
        <taxon>Actinomycetes</taxon>
        <taxon>Streptosporangiales</taxon>
        <taxon>Nocardiopsidaceae</taxon>
        <taxon>Nocardiopsis</taxon>
    </lineage>
</organism>
<evidence type="ECO:0000256" key="2">
    <source>
        <dbReference type="HAMAP-Rule" id="MF_01940"/>
    </source>
</evidence>
<dbReference type="GO" id="GO:0008664">
    <property type="term" value="F:RNA 2',3'-cyclic 3'-phosphodiesterase activity"/>
    <property type="evidence" value="ECO:0007669"/>
    <property type="project" value="UniProtKB-EC"/>
</dbReference>
<comment type="caution">
    <text evidence="4">The sequence shown here is derived from an EMBL/GenBank/DDBJ whole genome shotgun (WGS) entry which is preliminary data.</text>
</comment>
<dbReference type="GO" id="GO:0016874">
    <property type="term" value="F:ligase activity"/>
    <property type="evidence" value="ECO:0007669"/>
    <property type="project" value="UniProtKB-KW"/>
</dbReference>
<dbReference type="EMBL" id="JACHDS010000001">
    <property type="protein sequence ID" value="MBB6173784.1"/>
    <property type="molecule type" value="Genomic_DNA"/>
</dbReference>
<feature type="active site" description="Proton donor" evidence="2">
    <location>
        <position position="40"/>
    </location>
</feature>
<comment type="function">
    <text evidence="2">Hydrolyzes RNA 2',3'-cyclic phosphodiester to an RNA 2'-phosphomonoester.</text>
</comment>
<dbReference type="PANTHER" id="PTHR35561:SF1">
    <property type="entry name" value="RNA 2',3'-CYCLIC PHOSPHODIESTERASE"/>
    <property type="match status" value="1"/>
</dbReference>
<dbReference type="RefSeq" id="WP_184077390.1">
    <property type="nucleotide sequence ID" value="NZ_JACHDS010000001.1"/>
</dbReference>
<feature type="short sequence motif" description="HXTX 2" evidence="2">
    <location>
        <begin position="128"/>
        <end position="131"/>
    </location>
</feature>
<dbReference type="InterPro" id="IPR004175">
    <property type="entry name" value="RNA_CPDase"/>
</dbReference>
<keyword evidence="4" id="KW-0436">Ligase</keyword>
<reference evidence="4 5" key="1">
    <citation type="submission" date="2020-08" db="EMBL/GenBank/DDBJ databases">
        <title>Sequencing the genomes of 1000 actinobacteria strains.</title>
        <authorList>
            <person name="Klenk H.-P."/>
        </authorList>
    </citation>
    <scope>NUCLEOTIDE SEQUENCE [LARGE SCALE GENOMIC DNA]</scope>
    <source>
        <strain evidence="4 5">DSM 46659</strain>
    </source>
</reference>
<dbReference type="Proteomes" id="UP000546642">
    <property type="component" value="Unassembled WGS sequence"/>
</dbReference>
<evidence type="ECO:0000256" key="1">
    <source>
        <dbReference type="ARBA" id="ARBA00022801"/>
    </source>
</evidence>
<feature type="domain" description="Phosphoesterase HXTX" evidence="3">
    <location>
        <begin position="101"/>
        <end position="173"/>
    </location>
</feature>
<comment type="similarity">
    <text evidence="2">Belongs to the 2H phosphoesterase superfamily. ThpR family.</text>
</comment>
<keyword evidence="5" id="KW-1185">Reference proteome</keyword>
<dbReference type="AlphaFoldDB" id="A0A7W9YKC7"/>
<dbReference type="PANTHER" id="PTHR35561">
    <property type="entry name" value="RNA 2',3'-CYCLIC PHOSPHODIESTERASE"/>
    <property type="match status" value="1"/>
</dbReference>
<dbReference type="HAMAP" id="MF_01940">
    <property type="entry name" value="RNA_CPDase"/>
    <property type="match status" value="1"/>
</dbReference>
<dbReference type="EC" id="3.1.4.58" evidence="2"/>
<evidence type="ECO:0000313" key="4">
    <source>
        <dbReference type="EMBL" id="MBB6173784.1"/>
    </source>
</evidence>
<dbReference type="NCBIfam" id="TIGR02258">
    <property type="entry name" value="2_5_ligase"/>
    <property type="match status" value="1"/>
</dbReference>
<dbReference type="InterPro" id="IPR014051">
    <property type="entry name" value="Phosphoesterase_HXTX"/>
</dbReference>
<keyword evidence="1 2" id="KW-0378">Hydrolase</keyword>
<proteinExistence type="inferred from homology"/>
<comment type="catalytic activity">
    <reaction evidence="2">
        <text>a 3'-end 2',3'-cyclophospho-ribonucleotide-RNA + H2O = a 3'-end 2'-phospho-ribonucleotide-RNA + H(+)</text>
        <dbReference type="Rhea" id="RHEA:11828"/>
        <dbReference type="Rhea" id="RHEA-COMP:10464"/>
        <dbReference type="Rhea" id="RHEA-COMP:17353"/>
        <dbReference type="ChEBI" id="CHEBI:15377"/>
        <dbReference type="ChEBI" id="CHEBI:15378"/>
        <dbReference type="ChEBI" id="CHEBI:83064"/>
        <dbReference type="ChEBI" id="CHEBI:173113"/>
        <dbReference type="EC" id="3.1.4.58"/>
    </reaction>
</comment>
<dbReference type="Gene3D" id="3.90.1140.10">
    <property type="entry name" value="Cyclic phosphodiesterase"/>
    <property type="match status" value="1"/>
</dbReference>
<dbReference type="Pfam" id="PF02834">
    <property type="entry name" value="LigT_PEase"/>
    <property type="match status" value="2"/>
</dbReference>
<feature type="short sequence motif" description="HXTX 1" evidence="2">
    <location>
        <begin position="40"/>
        <end position="43"/>
    </location>
</feature>
<dbReference type="InterPro" id="IPR009097">
    <property type="entry name" value="Cyclic_Pdiesterase"/>
</dbReference>
<protein>
    <recommendedName>
        <fullName evidence="2">RNA 2',3'-cyclic phosphodiesterase</fullName>
        <shortName evidence="2">RNA 2',3'-CPDase</shortName>
        <ecNumber evidence="2">3.1.4.58</ecNumber>
    </recommendedName>
</protein>
<feature type="active site" description="Proton acceptor" evidence="2">
    <location>
        <position position="128"/>
    </location>
</feature>
<feature type="domain" description="Phosphoesterase HXTX" evidence="3">
    <location>
        <begin position="7"/>
        <end position="92"/>
    </location>
</feature>